<protein>
    <recommendedName>
        <fullName evidence="6">Rieske domain-containing protein</fullName>
    </recommendedName>
</protein>
<dbReference type="SUPFAM" id="SSF50022">
    <property type="entry name" value="ISP domain"/>
    <property type="match status" value="1"/>
</dbReference>
<name>A0A3B1A503_9ZZZZ</name>
<dbReference type="Gene3D" id="2.102.10.10">
    <property type="entry name" value="Rieske [2Fe-2S] iron-sulphur domain"/>
    <property type="match status" value="1"/>
</dbReference>
<evidence type="ECO:0000256" key="1">
    <source>
        <dbReference type="ARBA" id="ARBA00022714"/>
    </source>
</evidence>
<reference evidence="7" key="1">
    <citation type="submission" date="2018-06" db="EMBL/GenBank/DDBJ databases">
        <authorList>
            <person name="Zhirakovskaya E."/>
        </authorList>
    </citation>
    <scope>NUCLEOTIDE SEQUENCE</scope>
</reference>
<organism evidence="7">
    <name type="scientific">hydrothermal vent metagenome</name>
    <dbReference type="NCBI Taxonomy" id="652676"/>
    <lineage>
        <taxon>unclassified sequences</taxon>
        <taxon>metagenomes</taxon>
        <taxon>ecological metagenomes</taxon>
    </lineage>
</organism>
<evidence type="ECO:0000313" key="7">
    <source>
        <dbReference type="EMBL" id="VAX00816.1"/>
    </source>
</evidence>
<dbReference type="PANTHER" id="PTHR21496:SF0">
    <property type="entry name" value="RIESKE DOMAIN-CONTAINING PROTEIN"/>
    <property type="match status" value="1"/>
</dbReference>
<accession>A0A3B1A503</accession>
<proteinExistence type="predicted"/>
<dbReference type="GO" id="GO:0051537">
    <property type="term" value="F:2 iron, 2 sulfur cluster binding"/>
    <property type="evidence" value="ECO:0007669"/>
    <property type="project" value="UniProtKB-KW"/>
</dbReference>
<dbReference type="AlphaFoldDB" id="A0A3B1A503"/>
<dbReference type="PROSITE" id="PS51296">
    <property type="entry name" value="RIESKE"/>
    <property type="match status" value="1"/>
</dbReference>
<dbReference type="EMBL" id="UOFS01000046">
    <property type="protein sequence ID" value="VAX00816.1"/>
    <property type="molecule type" value="Genomic_DNA"/>
</dbReference>
<keyword evidence="3" id="KW-0408">Iron</keyword>
<dbReference type="Pfam" id="PF00355">
    <property type="entry name" value="Rieske"/>
    <property type="match status" value="1"/>
</dbReference>
<keyword evidence="4" id="KW-0411">Iron-sulfur</keyword>
<dbReference type="InterPro" id="IPR036922">
    <property type="entry name" value="Rieske_2Fe-2S_sf"/>
</dbReference>
<dbReference type="InterPro" id="IPR017941">
    <property type="entry name" value="Rieske_2Fe-2S"/>
</dbReference>
<feature type="domain" description="Rieske" evidence="6">
    <location>
        <begin position="6"/>
        <end position="101"/>
    </location>
</feature>
<gene>
    <name evidence="7" type="ORF">MNBD_GAMMA22-917</name>
</gene>
<evidence type="ECO:0000259" key="6">
    <source>
        <dbReference type="PROSITE" id="PS51296"/>
    </source>
</evidence>
<comment type="cofactor">
    <cofactor evidence="5">
        <name>[2Fe-2S] cluster</name>
        <dbReference type="ChEBI" id="CHEBI:190135"/>
    </cofactor>
</comment>
<evidence type="ECO:0000256" key="3">
    <source>
        <dbReference type="ARBA" id="ARBA00023004"/>
    </source>
</evidence>
<evidence type="ECO:0000256" key="4">
    <source>
        <dbReference type="ARBA" id="ARBA00023014"/>
    </source>
</evidence>
<sequence length="106" mass="11724">MTTELIHIANTTDIEPSGMFRAIINGHAYLVAHIDNEYYCTDDLCTHEDSSLYLGSLHGDCVSCTLHGSRFNLKTGEPLDEPAIEALKTYQVTQDGDKLLINPKPT</sequence>
<keyword evidence="1" id="KW-0001">2Fe-2S</keyword>
<evidence type="ECO:0000256" key="2">
    <source>
        <dbReference type="ARBA" id="ARBA00022723"/>
    </source>
</evidence>
<evidence type="ECO:0000256" key="5">
    <source>
        <dbReference type="ARBA" id="ARBA00034078"/>
    </source>
</evidence>
<keyword evidence="2" id="KW-0479">Metal-binding</keyword>
<dbReference type="PANTHER" id="PTHR21496">
    <property type="entry name" value="FERREDOXIN-RELATED"/>
    <property type="match status" value="1"/>
</dbReference>
<dbReference type="GO" id="GO:0046872">
    <property type="term" value="F:metal ion binding"/>
    <property type="evidence" value="ECO:0007669"/>
    <property type="project" value="UniProtKB-KW"/>
</dbReference>
<dbReference type="CDD" id="cd03528">
    <property type="entry name" value="Rieske_RO_ferredoxin"/>
    <property type="match status" value="1"/>
</dbReference>